<feature type="binding site" evidence="6">
    <location>
        <position position="130"/>
    </location>
    <ligand>
        <name>S-adenosyl-L-methionine</name>
        <dbReference type="ChEBI" id="CHEBI:59789"/>
    </ligand>
</feature>
<keyword evidence="1 5" id="KW-0489">Methyltransferase</keyword>
<organism evidence="9 10">
    <name type="scientific">Candidatus Segetimicrobium genomatis</name>
    <dbReference type="NCBI Taxonomy" id="2569760"/>
    <lineage>
        <taxon>Bacteria</taxon>
        <taxon>Bacillati</taxon>
        <taxon>Candidatus Sysuimicrobiota</taxon>
        <taxon>Candidatus Sysuimicrobiia</taxon>
        <taxon>Candidatus Sysuimicrobiales</taxon>
        <taxon>Candidatus Segetimicrobiaceae</taxon>
        <taxon>Candidatus Segetimicrobium</taxon>
    </lineage>
</organism>
<protein>
    <recommendedName>
        <fullName evidence="5">tRNA (adenine(58)-N(1))-methyltransferase TrmI</fullName>
        <ecNumber evidence="5">2.1.1.220</ecNumber>
    </recommendedName>
</protein>
<dbReference type="Proteomes" id="UP000320048">
    <property type="component" value="Unassembled WGS sequence"/>
</dbReference>
<evidence type="ECO:0000256" key="1">
    <source>
        <dbReference type="ARBA" id="ARBA00022603"/>
    </source>
</evidence>
<dbReference type="Gene3D" id="3.40.50.150">
    <property type="entry name" value="Vaccinia Virus protein VP39"/>
    <property type="match status" value="1"/>
</dbReference>
<keyword evidence="3 5" id="KW-0949">S-adenosyl-L-methionine</keyword>
<dbReference type="InterPro" id="IPR029063">
    <property type="entry name" value="SAM-dependent_MTases_sf"/>
</dbReference>
<evidence type="ECO:0000256" key="2">
    <source>
        <dbReference type="ARBA" id="ARBA00022679"/>
    </source>
</evidence>
<evidence type="ECO:0000313" key="9">
    <source>
        <dbReference type="EMBL" id="TMI78533.1"/>
    </source>
</evidence>
<gene>
    <name evidence="9" type="ORF">E6H04_12250</name>
</gene>
<dbReference type="EC" id="2.1.1.220" evidence="5"/>
<accession>A0A537J4W0</accession>
<dbReference type="Pfam" id="PF14801">
    <property type="entry name" value="TrmI-like_N"/>
    <property type="match status" value="1"/>
</dbReference>
<dbReference type="CDD" id="cd02440">
    <property type="entry name" value="AdoMet_MTases"/>
    <property type="match status" value="1"/>
</dbReference>
<dbReference type="InterPro" id="IPR049470">
    <property type="entry name" value="TRM61_C"/>
</dbReference>
<proteinExistence type="inferred from homology"/>
<reference evidence="9 10" key="1">
    <citation type="journal article" date="2019" name="Nat. Microbiol.">
        <title>Mediterranean grassland soil C-N compound turnover is dependent on rainfall and depth, and is mediated by genomically divergent microorganisms.</title>
        <authorList>
            <person name="Diamond S."/>
            <person name="Andeer P.F."/>
            <person name="Li Z."/>
            <person name="Crits-Christoph A."/>
            <person name="Burstein D."/>
            <person name="Anantharaman K."/>
            <person name="Lane K.R."/>
            <person name="Thomas B.C."/>
            <person name="Pan C."/>
            <person name="Northen T.R."/>
            <person name="Banfield J.F."/>
        </authorList>
    </citation>
    <scope>NUCLEOTIDE SEQUENCE [LARGE SCALE GENOMIC DNA]</scope>
    <source>
        <strain evidence="9">NP_7</strain>
    </source>
</reference>
<comment type="subunit">
    <text evidence="5">Homotetramer composed of a dimer of dimers.</text>
</comment>
<feature type="binding site" evidence="6">
    <location>
        <position position="177"/>
    </location>
    <ligand>
        <name>S-adenosyl-L-methionine</name>
        <dbReference type="ChEBI" id="CHEBI:59789"/>
    </ligand>
</feature>
<dbReference type="GO" id="GO:0030488">
    <property type="term" value="P:tRNA methylation"/>
    <property type="evidence" value="ECO:0007669"/>
    <property type="project" value="InterPro"/>
</dbReference>
<dbReference type="Pfam" id="PF08704">
    <property type="entry name" value="GCD14"/>
    <property type="match status" value="1"/>
</dbReference>
<evidence type="ECO:0000256" key="3">
    <source>
        <dbReference type="ARBA" id="ARBA00022691"/>
    </source>
</evidence>
<evidence type="ECO:0000256" key="5">
    <source>
        <dbReference type="PIRNR" id="PIRNR017269"/>
    </source>
</evidence>
<comment type="caution">
    <text evidence="9">The sequence shown here is derived from an EMBL/GenBank/DDBJ whole genome shotgun (WGS) entry which is preliminary data.</text>
</comment>
<keyword evidence="4 5" id="KW-0819">tRNA processing</keyword>
<dbReference type="PANTHER" id="PTHR12133">
    <property type="entry name" value="TRNA (ADENINE(58)-N(1))-METHYLTRANSFERASE"/>
    <property type="match status" value="1"/>
</dbReference>
<comment type="catalytic activity">
    <reaction evidence="5">
        <text>adenosine(58) in tRNA + S-adenosyl-L-methionine = N(1)-methyladenosine(58) in tRNA + S-adenosyl-L-homocysteine + H(+)</text>
        <dbReference type="Rhea" id="RHEA:43152"/>
        <dbReference type="Rhea" id="RHEA-COMP:10365"/>
        <dbReference type="Rhea" id="RHEA-COMP:10366"/>
        <dbReference type="ChEBI" id="CHEBI:15378"/>
        <dbReference type="ChEBI" id="CHEBI:57856"/>
        <dbReference type="ChEBI" id="CHEBI:59789"/>
        <dbReference type="ChEBI" id="CHEBI:74411"/>
        <dbReference type="ChEBI" id="CHEBI:74491"/>
        <dbReference type="EC" id="2.1.1.220"/>
    </reaction>
</comment>
<dbReference type="InterPro" id="IPR014816">
    <property type="entry name" value="tRNA_MeTrfase_Gcd14"/>
</dbReference>
<evidence type="ECO:0000259" key="8">
    <source>
        <dbReference type="Pfam" id="PF08704"/>
    </source>
</evidence>
<keyword evidence="2 5" id="KW-0808">Transferase</keyword>
<dbReference type="PIRSF" id="PIRSF017269">
    <property type="entry name" value="GCD14"/>
    <property type="match status" value="1"/>
</dbReference>
<comment type="similarity">
    <text evidence="5">Belongs to the class I-like SAM-binding methyltransferase superfamily. TRM61 family.</text>
</comment>
<dbReference type="AlphaFoldDB" id="A0A537J4W0"/>
<evidence type="ECO:0000256" key="6">
    <source>
        <dbReference type="PIRSR" id="PIRSR017269-1"/>
    </source>
</evidence>
<dbReference type="PROSITE" id="PS51620">
    <property type="entry name" value="SAM_TRM61"/>
    <property type="match status" value="1"/>
</dbReference>
<dbReference type="Gene3D" id="3.10.330.20">
    <property type="match status" value="1"/>
</dbReference>
<dbReference type="GO" id="GO:0160107">
    <property type="term" value="F:tRNA (adenine(58)-N1)-methyltransferase activity"/>
    <property type="evidence" value="ECO:0007669"/>
    <property type="project" value="UniProtKB-EC"/>
</dbReference>
<feature type="region of interest" description="Disordered" evidence="7">
    <location>
        <begin position="263"/>
        <end position="286"/>
    </location>
</feature>
<dbReference type="EMBL" id="VBAO01000365">
    <property type="protein sequence ID" value="TMI78533.1"/>
    <property type="molecule type" value="Genomic_DNA"/>
</dbReference>
<evidence type="ECO:0000313" key="10">
    <source>
        <dbReference type="Proteomes" id="UP000320048"/>
    </source>
</evidence>
<dbReference type="GO" id="GO:0031515">
    <property type="term" value="C:tRNA (m1A) methyltransferase complex"/>
    <property type="evidence" value="ECO:0007669"/>
    <property type="project" value="UniProtKB-UniRule"/>
</dbReference>
<comment type="function">
    <text evidence="5">Catalyzes the S-adenosyl-L-methionine-dependent formation of N(1)-methyladenine at position 58 (m1A58) in tRNA.</text>
</comment>
<evidence type="ECO:0000256" key="7">
    <source>
        <dbReference type="SAM" id="MobiDB-lite"/>
    </source>
</evidence>
<name>A0A537J4W0_9BACT</name>
<evidence type="ECO:0000256" key="4">
    <source>
        <dbReference type="ARBA" id="ARBA00022694"/>
    </source>
</evidence>
<dbReference type="SUPFAM" id="SSF53335">
    <property type="entry name" value="S-adenosyl-L-methionine-dependent methyltransferases"/>
    <property type="match status" value="1"/>
</dbReference>
<feature type="binding site" evidence="6">
    <location>
        <position position="159"/>
    </location>
    <ligand>
        <name>S-adenosyl-L-methionine</name>
        <dbReference type="ChEBI" id="CHEBI:59789"/>
    </ligand>
</feature>
<feature type="binding site" evidence="6">
    <location>
        <begin position="109"/>
        <end position="112"/>
    </location>
    <ligand>
        <name>S-adenosyl-L-methionine</name>
        <dbReference type="ChEBI" id="CHEBI:59789"/>
    </ligand>
</feature>
<dbReference type="PANTHER" id="PTHR12133:SF1">
    <property type="entry name" value="TRNA (ADENINE(58)-N(1))-METHYLTRANSFERASE, MITOCHONDRIAL"/>
    <property type="match status" value="1"/>
</dbReference>
<sequence>MSSRPLGPGEPVLLIDRRRRRYMIQLRPGGVSDLRGGKVPHDALLGQEEGGTVLSSRGERLLVVRPTLAEFVLEMPRGAQVVYPKDLGAILIGADVFPGARVLEAGTGSGALTMALLRAVGSGGRVVSYDVREEFARIAEQNIRRFLGAADTLVLRRQDVYAGILPEDLPLDRIILDLAEPWRAAPHAARALAPGGIWLSYVPTVPQVAETTEALRRTAAFALIETVEILLRPWNIEGQSVRPAHRMVAHTGFLTTARRIQGSGETGLAEAQPEEIEPQDQEVTAR</sequence>
<feature type="domain" description="tRNA (adenine(58)-N(1))-methyltransferase catalytic subunit TRM61 C-terminal" evidence="8">
    <location>
        <begin position="63"/>
        <end position="241"/>
    </location>
</feature>